<evidence type="ECO:0000256" key="5">
    <source>
        <dbReference type="ARBA" id="ARBA00023002"/>
    </source>
</evidence>
<dbReference type="Gene3D" id="1.10.540.10">
    <property type="entry name" value="Acyl-CoA dehydrogenase/oxidase, N-terminal domain"/>
    <property type="match status" value="1"/>
</dbReference>
<dbReference type="Pfam" id="PF02770">
    <property type="entry name" value="Acyl-CoA_dh_M"/>
    <property type="match status" value="1"/>
</dbReference>
<dbReference type="InterPro" id="IPR013786">
    <property type="entry name" value="AcylCoA_DH/ox_N"/>
</dbReference>
<protein>
    <submittedName>
        <fullName evidence="10">Acyl-CoA dehydrogenase</fullName>
    </submittedName>
</protein>
<keyword evidence="11" id="KW-1185">Reference proteome</keyword>
<keyword evidence="3 6" id="KW-0285">Flavoprotein</keyword>
<evidence type="ECO:0000256" key="2">
    <source>
        <dbReference type="ARBA" id="ARBA00009347"/>
    </source>
</evidence>
<dbReference type="Gene3D" id="1.20.140.10">
    <property type="entry name" value="Butyryl-CoA Dehydrogenase, subunit A, domain 3"/>
    <property type="match status" value="1"/>
</dbReference>
<gene>
    <name evidence="10" type="ORF">GCM10012285_00700</name>
</gene>
<accession>A0ABQ2IVG6</accession>
<dbReference type="InterPro" id="IPR006091">
    <property type="entry name" value="Acyl-CoA_Oxase/DH_mid-dom"/>
</dbReference>
<dbReference type="SUPFAM" id="SSF56645">
    <property type="entry name" value="Acyl-CoA dehydrogenase NM domain-like"/>
    <property type="match status" value="1"/>
</dbReference>
<evidence type="ECO:0000256" key="1">
    <source>
        <dbReference type="ARBA" id="ARBA00001974"/>
    </source>
</evidence>
<dbReference type="InterPro" id="IPR046373">
    <property type="entry name" value="Acyl-CoA_Oxase/DH_mid-dom_sf"/>
</dbReference>
<evidence type="ECO:0000256" key="6">
    <source>
        <dbReference type="RuleBase" id="RU362125"/>
    </source>
</evidence>
<proteinExistence type="inferred from homology"/>
<evidence type="ECO:0000256" key="3">
    <source>
        <dbReference type="ARBA" id="ARBA00022630"/>
    </source>
</evidence>
<comment type="caution">
    <text evidence="10">The sequence shown here is derived from an EMBL/GenBank/DDBJ whole genome shotgun (WGS) entry which is preliminary data.</text>
</comment>
<dbReference type="Gene3D" id="2.40.110.10">
    <property type="entry name" value="Butyryl-CoA Dehydrogenase, subunit A, domain 2"/>
    <property type="match status" value="1"/>
</dbReference>
<evidence type="ECO:0000259" key="8">
    <source>
        <dbReference type="Pfam" id="PF02770"/>
    </source>
</evidence>
<feature type="domain" description="Acyl-CoA dehydrogenase/oxidase N-terminal" evidence="9">
    <location>
        <begin position="7"/>
        <end position="121"/>
    </location>
</feature>
<evidence type="ECO:0000313" key="11">
    <source>
        <dbReference type="Proteomes" id="UP000600080"/>
    </source>
</evidence>
<evidence type="ECO:0000313" key="10">
    <source>
        <dbReference type="EMBL" id="GGN31129.1"/>
    </source>
</evidence>
<evidence type="ECO:0000259" key="9">
    <source>
        <dbReference type="Pfam" id="PF02771"/>
    </source>
</evidence>
<dbReference type="SUPFAM" id="SSF47203">
    <property type="entry name" value="Acyl-CoA dehydrogenase C-terminal domain-like"/>
    <property type="match status" value="1"/>
</dbReference>
<dbReference type="InterPro" id="IPR052161">
    <property type="entry name" value="Mycobact_Acyl-CoA_DH"/>
</dbReference>
<sequence>MMDLEFTAAEREFRDEARSWLARHVPAAPLPSLETAEGFAAHREWERRLAADRWSAVSWPEEHGGRGASLVQWLIFEEEYHAAGAPGRVSQNGIQLLAPTLFAHGTDAQRARLLGPMARGEVIWAQAWSEPEAGSDLASLRSKAVRTAGGWLVSGQKTWSSRAAFADRAFGLFRSDPHTPRPHQGLTYLMFPLDAPGVTVRPLGRLDGKPAFAELFLDEVFVPDADVIGEPGQGWRAAMSTAGNERGLTLRSPGRFSAAAERLAALWREAPEEVAGPLTDRVADAVIGARAYQLFGYAQASRLTTGEDGAPTGDLGAAASLNKVFWSELDLALHETALDLLGPAGMLADDADEAPAHGRWADGYTFSLAGPIYAGTNEIQCDLIAERLLGLPKGRR</sequence>
<dbReference type="PANTHER" id="PTHR43292">
    <property type="entry name" value="ACYL-COA DEHYDROGENASE"/>
    <property type="match status" value="1"/>
</dbReference>
<dbReference type="Pfam" id="PF00441">
    <property type="entry name" value="Acyl-CoA_dh_1"/>
    <property type="match status" value="1"/>
</dbReference>
<dbReference type="InterPro" id="IPR036250">
    <property type="entry name" value="AcylCo_DH-like_C"/>
</dbReference>
<feature type="domain" description="Acyl-CoA oxidase/dehydrogenase middle" evidence="8">
    <location>
        <begin position="125"/>
        <end position="218"/>
    </location>
</feature>
<name>A0ABQ2IVG6_9ACTN</name>
<organism evidence="10 11">
    <name type="scientific">Streptomyces kronopolitis</name>
    <dbReference type="NCBI Taxonomy" id="1612435"/>
    <lineage>
        <taxon>Bacteria</taxon>
        <taxon>Bacillati</taxon>
        <taxon>Actinomycetota</taxon>
        <taxon>Actinomycetes</taxon>
        <taxon>Kitasatosporales</taxon>
        <taxon>Streptomycetaceae</taxon>
        <taxon>Streptomyces</taxon>
    </lineage>
</organism>
<dbReference type="Pfam" id="PF02771">
    <property type="entry name" value="Acyl-CoA_dh_N"/>
    <property type="match status" value="1"/>
</dbReference>
<dbReference type="PANTHER" id="PTHR43292:SF3">
    <property type="entry name" value="ACYL-COA DEHYDROGENASE FADE29"/>
    <property type="match status" value="1"/>
</dbReference>
<evidence type="ECO:0000256" key="4">
    <source>
        <dbReference type="ARBA" id="ARBA00022827"/>
    </source>
</evidence>
<feature type="domain" description="Acyl-CoA dehydrogenase/oxidase C-terminal" evidence="7">
    <location>
        <begin position="232"/>
        <end position="389"/>
    </location>
</feature>
<keyword evidence="5 6" id="KW-0560">Oxidoreductase</keyword>
<dbReference type="Proteomes" id="UP000600080">
    <property type="component" value="Unassembled WGS sequence"/>
</dbReference>
<dbReference type="InterPro" id="IPR009100">
    <property type="entry name" value="AcylCoA_DH/oxidase_NM_dom_sf"/>
</dbReference>
<dbReference type="InterPro" id="IPR009075">
    <property type="entry name" value="AcylCo_DH/oxidase_C"/>
</dbReference>
<keyword evidence="4 6" id="KW-0274">FAD</keyword>
<dbReference type="InterPro" id="IPR037069">
    <property type="entry name" value="AcylCoA_DH/ox_N_sf"/>
</dbReference>
<dbReference type="EMBL" id="BMND01000001">
    <property type="protein sequence ID" value="GGN31129.1"/>
    <property type="molecule type" value="Genomic_DNA"/>
</dbReference>
<evidence type="ECO:0000259" key="7">
    <source>
        <dbReference type="Pfam" id="PF00441"/>
    </source>
</evidence>
<comment type="similarity">
    <text evidence="2 6">Belongs to the acyl-CoA dehydrogenase family.</text>
</comment>
<reference evidence="11" key="1">
    <citation type="journal article" date="2019" name="Int. J. Syst. Evol. Microbiol.">
        <title>The Global Catalogue of Microorganisms (GCM) 10K type strain sequencing project: providing services to taxonomists for standard genome sequencing and annotation.</title>
        <authorList>
            <consortium name="The Broad Institute Genomics Platform"/>
            <consortium name="The Broad Institute Genome Sequencing Center for Infectious Disease"/>
            <person name="Wu L."/>
            <person name="Ma J."/>
        </authorList>
    </citation>
    <scope>NUCLEOTIDE SEQUENCE [LARGE SCALE GENOMIC DNA]</scope>
    <source>
        <strain evidence="11">CGMCC 4.7323</strain>
    </source>
</reference>
<comment type="cofactor">
    <cofactor evidence="1 6">
        <name>FAD</name>
        <dbReference type="ChEBI" id="CHEBI:57692"/>
    </cofactor>
</comment>